<organism evidence="14 15">
    <name type="scientific">Albugo candida</name>
    <dbReference type="NCBI Taxonomy" id="65357"/>
    <lineage>
        <taxon>Eukaryota</taxon>
        <taxon>Sar</taxon>
        <taxon>Stramenopiles</taxon>
        <taxon>Oomycota</taxon>
        <taxon>Peronosporomycetes</taxon>
        <taxon>Albuginales</taxon>
        <taxon>Albuginaceae</taxon>
        <taxon>Albugo</taxon>
    </lineage>
</organism>
<dbReference type="PANTHER" id="PTHR28572">
    <property type="entry name" value="COILED-COIL DOMAIN-CONTAINING PROTEIN 103"/>
    <property type="match status" value="1"/>
</dbReference>
<accession>A0A024G256</accession>
<dbReference type="InterPro" id="IPR042422">
    <property type="entry name" value="CC103"/>
</dbReference>
<comment type="similarity">
    <text evidence="10">Belongs to the DNAAF19/PR46b family.</text>
</comment>
<evidence type="ECO:0000259" key="13">
    <source>
        <dbReference type="Pfam" id="PF15867"/>
    </source>
</evidence>
<evidence type="ECO:0000259" key="12">
    <source>
        <dbReference type="Pfam" id="PF13877"/>
    </source>
</evidence>
<comment type="caution">
    <text evidence="14">The sequence shown here is derived from an EMBL/GenBank/DDBJ whole genome shotgun (WGS) entry which is preliminary data.</text>
</comment>
<feature type="compositionally biased region" description="Basic and acidic residues" evidence="11">
    <location>
        <begin position="107"/>
        <end position="120"/>
    </location>
</feature>
<dbReference type="GO" id="GO:0003351">
    <property type="term" value="P:epithelial cilium movement involved in extracellular fluid movement"/>
    <property type="evidence" value="ECO:0007669"/>
    <property type="project" value="TreeGrafter"/>
</dbReference>
<dbReference type="Pfam" id="PF15867">
    <property type="entry name" value="Dynein_attach_N"/>
    <property type="match status" value="1"/>
</dbReference>
<name>A0A024G256_9STRA</name>
<keyword evidence="7" id="KW-0282">Flagellum</keyword>
<dbReference type="GO" id="GO:0036157">
    <property type="term" value="C:outer dynein arm"/>
    <property type="evidence" value="ECO:0007669"/>
    <property type="project" value="InterPro"/>
</dbReference>
<evidence type="ECO:0000313" key="15">
    <source>
        <dbReference type="Proteomes" id="UP000053237"/>
    </source>
</evidence>
<dbReference type="GO" id="GO:0007368">
    <property type="term" value="P:determination of left/right symmetry"/>
    <property type="evidence" value="ECO:0007669"/>
    <property type="project" value="TreeGrafter"/>
</dbReference>
<dbReference type="PANTHER" id="PTHR28572:SF1">
    <property type="entry name" value="COILED-COIL DOMAIN-CONTAINING PROTEIN 103"/>
    <property type="match status" value="1"/>
</dbReference>
<dbReference type="GO" id="GO:0005576">
    <property type="term" value="C:extracellular region"/>
    <property type="evidence" value="ECO:0007669"/>
    <property type="project" value="GOC"/>
</dbReference>
<dbReference type="OrthoDB" id="447931at2759"/>
<evidence type="ECO:0000256" key="6">
    <source>
        <dbReference type="ARBA" id="ARBA00022794"/>
    </source>
</evidence>
<feature type="domain" description="Dynein attachment factor N-terminal" evidence="13">
    <location>
        <begin position="27"/>
        <end position="87"/>
    </location>
</feature>
<keyword evidence="6" id="KW-0970">Cilium biogenesis/degradation</keyword>
<keyword evidence="5" id="KW-0963">Cytoplasm</keyword>
<dbReference type="GO" id="GO:0031514">
    <property type="term" value="C:motile cilium"/>
    <property type="evidence" value="ECO:0007669"/>
    <property type="project" value="UniProtKB-SubCell"/>
</dbReference>
<evidence type="ECO:0000256" key="3">
    <source>
        <dbReference type="ARBA" id="ARBA00004496"/>
    </source>
</evidence>
<comment type="subcellular location">
    <subcellularLocation>
        <location evidence="2">Cell projection</location>
        <location evidence="2">Cilium</location>
        <location evidence="2">Flagellum</location>
    </subcellularLocation>
    <subcellularLocation>
        <location evidence="3">Cytoplasm</location>
    </subcellularLocation>
</comment>
<sequence>MASQSAILKGHESMVQKPLLSEDGVLNVRALEKELAEAIEFDRVYKRTDEVKKRAIHTSANYDEFKNRVACANMKPITSKELKEVFKSRSLSTNLSYRKLAQPTNKETPREIPVKSDLRPPKTSAEFTATWKRYVISLDQKWRYLQLTKASGIARLFRADIDADLMVSIVQVMRQFWKSLNQNGYEEASFILSVLQAFSTVQRFQLILCFLSNQQLAEIEFLLDRVEQYAKLAEHKDPSSMLSDKRLSALRRAYGIKEPVKPTCT</sequence>
<evidence type="ECO:0008006" key="16">
    <source>
        <dbReference type="Google" id="ProtNLM"/>
    </source>
</evidence>
<evidence type="ECO:0000256" key="2">
    <source>
        <dbReference type="ARBA" id="ARBA00004230"/>
    </source>
</evidence>
<evidence type="ECO:0000256" key="11">
    <source>
        <dbReference type="SAM" id="MobiDB-lite"/>
    </source>
</evidence>
<protein>
    <recommendedName>
        <fullName evidence="16">Dynein attachment factor N-terminal domain-containing protein</fullName>
    </recommendedName>
</protein>
<feature type="domain" description="RNA-polymerase II-associated protein 3-like C-terminal" evidence="12">
    <location>
        <begin position="120"/>
        <end position="215"/>
    </location>
</feature>
<dbReference type="AlphaFoldDB" id="A0A024G256"/>
<evidence type="ECO:0000313" key="14">
    <source>
        <dbReference type="EMBL" id="CCI40756.1"/>
    </source>
</evidence>
<feature type="region of interest" description="Disordered" evidence="11">
    <location>
        <begin position="102"/>
        <end position="121"/>
    </location>
</feature>
<evidence type="ECO:0000256" key="7">
    <source>
        <dbReference type="ARBA" id="ARBA00022846"/>
    </source>
</evidence>
<keyword evidence="9" id="KW-0966">Cell projection</keyword>
<evidence type="ECO:0000256" key="1">
    <source>
        <dbReference type="ARBA" id="ARBA00004048"/>
    </source>
</evidence>
<evidence type="ECO:0000256" key="5">
    <source>
        <dbReference type="ARBA" id="ARBA00022490"/>
    </source>
</evidence>
<keyword evidence="8" id="KW-0969">Cilium</keyword>
<evidence type="ECO:0000256" key="8">
    <source>
        <dbReference type="ARBA" id="ARBA00023069"/>
    </source>
</evidence>
<dbReference type="Pfam" id="PF13877">
    <property type="entry name" value="RPAP3_C"/>
    <property type="match status" value="1"/>
</dbReference>
<dbReference type="InterPro" id="IPR025986">
    <property type="entry name" value="RPAP3-like_C"/>
</dbReference>
<evidence type="ECO:0000256" key="4">
    <source>
        <dbReference type="ARBA" id="ARBA00011738"/>
    </source>
</evidence>
<comment type="subunit">
    <text evidence="4">Homodimer.</text>
</comment>
<dbReference type="EMBL" id="CAIX01000011">
    <property type="protein sequence ID" value="CCI40756.1"/>
    <property type="molecule type" value="Genomic_DNA"/>
</dbReference>
<reference evidence="14 15" key="1">
    <citation type="submission" date="2012-05" db="EMBL/GenBank/DDBJ databases">
        <title>Recombination and specialization in a pathogen metapopulation.</title>
        <authorList>
            <person name="Gardiner A."/>
            <person name="Kemen E."/>
            <person name="Schultz-Larsen T."/>
            <person name="MacLean D."/>
            <person name="Van Oosterhout C."/>
            <person name="Jones J.D.G."/>
        </authorList>
    </citation>
    <scope>NUCLEOTIDE SEQUENCE [LARGE SCALE GENOMIC DNA]</scope>
    <source>
        <strain evidence="14 15">Ac Nc2</strain>
    </source>
</reference>
<dbReference type="GO" id="GO:0036159">
    <property type="term" value="P:inner dynein arm assembly"/>
    <property type="evidence" value="ECO:0007669"/>
    <property type="project" value="TreeGrafter"/>
</dbReference>
<evidence type="ECO:0000256" key="10">
    <source>
        <dbReference type="ARBA" id="ARBA00049986"/>
    </source>
</evidence>
<gene>
    <name evidence="14" type="ORF">BN9_015400</name>
</gene>
<evidence type="ECO:0000256" key="9">
    <source>
        <dbReference type="ARBA" id="ARBA00023273"/>
    </source>
</evidence>
<comment type="function">
    <text evidence="1">Dynein-attachment factor required for cilia motility.</text>
</comment>
<dbReference type="Proteomes" id="UP000053237">
    <property type="component" value="Unassembled WGS sequence"/>
</dbReference>
<dbReference type="InterPro" id="IPR031733">
    <property type="entry name" value="Dynein_attach_N"/>
</dbReference>
<dbReference type="InParanoid" id="A0A024G256"/>
<keyword evidence="15" id="KW-1185">Reference proteome</keyword>
<proteinExistence type="inferred from homology"/>